<keyword evidence="1" id="KW-0540">Nuclease</keyword>
<dbReference type="GO" id="GO:0003677">
    <property type="term" value="F:DNA binding"/>
    <property type="evidence" value="ECO:0007669"/>
    <property type="project" value="InterPro"/>
</dbReference>
<dbReference type="InterPro" id="IPR011335">
    <property type="entry name" value="Restrct_endonuc-II-like"/>
</dbReference>
<feature type="region of interest" description="Disordered" evidence="4">
    <location>
        <begin position="395"/>
        <end position="427"/>
    </location>
</feature>
<dbReference type="InterPro" id="IPR037057">
    <property type="entry name" value="DNA_rep_MutH/T2_RE_sf"/>
</dbReference>
<evidence type="ECO:0000256" key="3">
    <source>
        <dbReference type="ARBA" id="ARBA00022801"/>
    </source>
</evidence>
<dbReference type="Gene3D" id="3.40.600.10">
    <property type="entry name" value="DNA mismatch repair MutH/Restriction endonuclease, type II"/>
    <property type="match status" value="2"/>
</dbReference>
<evidence type="ECO:0000259" key="5">
    <source>
        <dbReference type="SMART" id="SM00927"/>
    </source>
</evidence>
<accession>A0A2A7A1K3</accession>
<proteinExistence type="predicted"/>
<protein>
    <submittedName>
        <fullName evidence="6">Restriction endonuclease</fullName>
    </submittedName>
</protein>
<dbReference type="SUPFAM" id="SSF52980">
    <property type="entry name" value="Restriction endonuclease-like"/>
    <property type="match status" value="2"/>
</dbReference>
<dbReference type="RefSeq" id="WP_097782802.1">
    <property type="nucleotide sequence ID" value="NZ_NMTV01000034.1"/>
</dbReference>
<feature type="compositionally biased region" description="Basic and acidic residues" evidence="4">
    <location>
        <begin position="405"/>
        <end position="420"/>
    </location>
</feature>
<dbReference type="CDD" id="cd22356">
    <property type="entry name" value="Sau3AI_N-like"/>
    <property type="match status" value="1"/>
</dbReference>
<organism evidence="6 7">
    <name type="scientific">Faecalibacterium prausnitzii</name>
    <dbReference type="NCBI Taxonomy" id="853"/>
    <lineage>
        <taxon>Bacteria</taxon>
        <taxon>Bacillati</taxon>
        <taxon>Bacillota</taxon>
        <taxon>Clostridia</taxon>
        <taxon>Eubacteriales</taxon>
        <taxon>Oscillospiraceae</taxon>
        <taxon>Faecalibacterium</taxon>
    </lineage>
</organism>
<dbReference type="CDD" id="cd22355">
    <property type="entry name" value="Sau3AI_C"/>
    <property type="match status" value="1"/>
</dbReference>
<keyword evidence="3" id="KW-0378">Hydrolase</keyword>
<comment type="caution">
    <text evidence="6">The sequence shown here is derived from an EMBL/GenBank/DDBJ whole genome shotgun (WGS) entry which is preliminary data.</text>
</comment>
<dbReference type="Proteomes" id="UP000219901">
    <property type="component" value="Unassembled WGS sequence"/>
</dbReference>
<dbReference type="Pfam" id="PF02976">
    <property type="entry name" value="MutH"/>
    <property type="match status" value="2"/>
</dbReference>
<gene>
    <name evidence="6" type="ORF">CGS55_04505</name>
</gene>
<dbReference type="SMART" id="SM00927">
    <property type="entry name" value="MutH"/>
    <property type="match status" value="1"/>
</dbReference>
<dbReference type="InterPro" id="IPR011337">
    <property type="entry name" value="DNA_rep_MutH/RE_typeII_Sau3AI"/>
</dbReference>
<dbReference type="EMBL" id="NMTV01000034">
    <property type="protein sequence ID" value="PDX73025.1"/>
    <property type="molecule type" value="Genomic_DNA"/>
</dbReference>
<keyword evidence="2 6" id="KW-0255">Endonuclease</keyword>
<evidence type="ECO:0000313" key="7">
    <source>
        <dbReference type="Proteomes" id="UP000219901"/>
    </source>
</evidence>
<dbReference type="GO" id="GO:0016787">
    <property type="term" value="F:hydrolase activity"/>
    <property type="evidence" value="ECO:0007669"/>
    <property type="project" value="UniProtKB-KW"/>
</dbReference>
<evidence type="ECO:0000313" key="6">
    <source>
        <dbReference type="EMBL" id="PDX73025.1"/>
    </source>
</evidence>
<dbReference type="AlphaFoldDB" id="A0A2A7A1K3"/>
<reference evidence="6 7" key="1">
    <citation type="journal article" date="2017" name="Front. Microbiol.">
        <title>New Insights into the Diversity of the Genus Faecalibacterium.</title>
        <authorList>
            <person name="Benevides L."/>
            <person name="Burman S."/>
            <person name="Martin R."/>
            <person name="Robert V."/>
            <person name="Thomas M."/>
            <person name="Miquel S."/>
            <person name="Chain F."/>
            <person name="Sokol H."/>
            <person name="Bermudez-Humaran L.G."/>
            <person name="Morrison M."/>
            <person name="Langella P."/>
            <person name="Azevedo V.A."/>
            <person name="Chatel J.M."/>
            <person name="Soares S."/>
        </authorList>
    </citation>
    <scope>NUCLEOTIDE SEQUENCE [LARGE SCALE GENOMIC DNA]</scope>
    <source>
        <strain evidence="6 7">CNCM I 4546</strain>
    </source>
</reference>
<sequence length="450" mass="51152">MEQRKYKTKQEVLIRGQEAVGKTLGEIDKTGRIATGKGAIGTVVEESWFGYKPNSKPAPDFEEAGVELKVTPYRRTPRGIQAKERLVCDMLNYEEEYGKTFATSAFWTKCACMLLMSYEHKDGVPKVDFTIDKAVLFQFPDEDLEVIRNDWKILMDKIKAGQAHLISEGDTMYLAACPKGRNSQDTRSQPFSPIPAMKRAYSLKSSYMTQILRRYIFGDEPCEKIIKDPAALRTTSFEDWFSAKVRPYVGMSRTELKARLGVETNAKNLNELLVAAMLGVKGHLSNTEEFQKAGIQLKTIAIEPNGSIKESMSFPVMNFCAMMNETWEESALYDLLAPTKFLFIIFQKSKDGECYFQRVKFWNIPAEDLEEVHRVWQRTVDTLREGVHIWKDASGRNRNNLPKASESRVAHVRPHGRDSTDTAPLPTGGSMTKQCFWLNNSYVAKQIGKE</sequence>
<evidence type="ECO:0000256" key="1">
    <source>
        <dbReference type="ARBA" id="ARBA00022722"/>
    </source>
</evidence>
<evidence type="ECO:0000256" key="4">
    <source>
        <dbReference type="SAM" id="MobiDB-lite"/>
    </source>
</evidence>
<name>A0A2A7A1K3_9FIRM</name>
<feature type="domain" description="DNA mismatch repair MutH/Type II restriction enzyme Sau3AI" evidence="5">
    <location>
        <begin position="49"/>
        <end position="150"/>
    </location>
</feature>
<dbReference type="NCBIfam" id="NF040973">
    <property type="entry name" value="restrict_Sau3AI"/>
    <property type="match status" value="1"/>
</dbReference>
<dbReference type="GO" id="GO:0004519">
    <property type="term" value="F:endonuclease activity"/>
    <property type="evidence" value="ECO:0007669"/>
    <property type="project" value="UniProtKB-KW"/>
</dbReference>
<evidence type="ECO:0000256" key="2">
    <source>
        <dbReference type="ARBA" id="ARBA00022759"/>
    </source>
</evidence>